<evidence type="ECO:0000313" key="1">
    <source>
        <dbReference type="EMBL" id="KGK33336.1"/>
    </source>
</evidence>
<organism evidence="1 2">
    <name type="scientific">Pichia kudriavzevii</name>
    <name type="common">Yeast</name>
    <name type="synonym">Issatchenkia orientalis</name>
    <dbReference type="NCBI Taxonomy" id="4909"/>
    <lineage>
        <taxon>Eukaryota</taxon>
        <taxon>Fungi</taxon>
        <taxon>Dikarya</taxon>
        <taxon>Ascomycota</taxon>
        <taxon>Saccharomycotina</taxon>
        <taxon>Pichiomycetes</taxon>
        <taxon>Pichiales</taxon>
        <taxon>Pichiaceae</taxon>
        <taxon>Pichia</taxon>
    </lineage>
</organism>
<dbReference type="EMBL" id="JQFK01001871">
    <property type="protein sequence ID" value="KGK33336.1"/>
    <property type="molecule type" value="Genomic_DNA"/>
</dbReference>
<sequence length="47" mass="5315">MTSSSSPKQNKNQCCLKKINASSVDRTQGLQIFRMHKTGFEPAHSYE</sequence>
<gene>
    <name evidence="1" type="ORF">JL09_g6620</name>
</gene>
<dbReference type="AlphaFoldDB" id="A0A099NN31"/>
<dbReference type="HOGENOM" id="CLU_3175512_0_0_1"/>
<protein>
    <submittedName>
        <fullName evidence="1">Uncharacterized protein</fullName>
    </submittedName>
</protein>
<name>A0A099NN31_PICKU</name>
<dbReference type="Proteomes" id="UP000029867">
    <property type="component" value="Unassembled WGS sequence"/>
</dbReference>
<evidence type="ECO:0000313" key="2">
    <source>
        <dbReference type="Proteomes" id="UP000029867"/>
    </source>
</evidence>
<comment type="caution">
    <text evidence="1">The sequence shown here is derived from an EMBL/GenBank/DDBJ whole genome shotgun (WGS) entry which is preliminary data.</text>
</comment>
<proteinExistence type="predicted"/>
<accession>A0A099NN31</accession>
<reference evidence="2" key="1">
    <citation type="journal article" date="2014" name="Microb. Cell Fact.">
        <title>Exploiting Issatchenkia orientalis SD108 for succinic acid production.</title>
        <authorList>
            <person name="Xiao H."/>
            <person name="Shao Z."/>
            <person name="Jiang Y."/>
            <person name="Dole S."/>
            <person name="Zhao H."/>
        </authorList>
    </citation>
    <scope>NUCLEOTIDE SEQUENCE [LARGE SCALE GENOMIC DNA]</scope>
    <source>
        <strain evidence="2">SD108</strain>
    </source>
</reference>